<dbReference type="AlphaFoldDB" id="A0A5B9D7G2"/>
<dbReference type="Proteomes" id="UP000321408">
    <property type="component" value="Chromosome"/>
</dbReference>
<accession>A0A5B9D7G2</accession>
<proteinExistence type="predicted"/>
<sequence length="408" mass="48084">MKDDLYDVINGKEQFRKKFCLECGEPLVLNCPNCNHKFLLGINFENNHFFKVLNSFWDPTPSLLDILIPNSQETLKIYKNLANTLTSDYFRLNRKEFLSKMPEIKEKLENVKKILEKFQPFLKTQDLDKNYKRVNKEILSILNDITNILNDIEEGKGNDIPFWINEKREKKLLKQVPFLDFYNIMENFIDLIKQIRENEIKLEQESLKPGFNKIEKYVKQDPEFYRAICPVCNTTIYHITHQVYIQNKIDNKLKFIEEIFKVNEEEAENSDTRTIRFDVNVNIEKSIKFSFHGQLILLLHENTPYKIGRDLLRDIDYEEKASQEILFDEDDPLARVSNSQFTLTKKGNNIILEGMKYDEGRVGTFLNTLNDDIRIKDPNGIEIQPGSTIFIPLVKENNNSNQIKLILL</sequence>
<dbReference type="KEGG" id="psyt:DSAG12_00753"/>
<name>A0A5B9D7G2_9ARCH</name>
<keyword evidence="2" id="KW-1185">Reference proteome</keyword>
<organism evidence="1 2">
    <name type="scientific">Promethearchaeum syntrophicum</name>
    <dbReference type="NCBI Taxonomy" id="2594042"/>
    <lineage>
        <taxon>Archaea</taxon>
        <taxon>Promethearchaeati</taxon>
        <taxon>Promethearchaeota</taxon>
        <taxon>Promethearchaeia</taxon>
        <taxon>Promethearchaeales</taxon>
        <taxon>Promethearchaeaceae</taxon>
        <taxon>Promethearchaeum</taxon>
    </lineage>
</organism>
<reference evidence="1 2" key="1">
    <citation type="journal article" date="2020" name="Nature">
        <title>Isolation of an archaeon at the prokaryote-eukaryote interface.</title>
        <authorList>
            <person name="Imachi H."/>
            <person name="Nobu M.K."/>
            <person name="Nakahara N."/>
            <person name="Morono Y."/>
            <person name="Ogawara M."/>
            <person name="Takaki Y."/>
            <person name="Takano Y."/>
            <person name="Uematsu K."/>
            <person name="Ikuta T."/>
            <person name="Ito M."/>
            <person name="Matsui Y."/>
            <person name="Miyazaki M."/>
            <person name="Murata K."/>
            <person name="Saito Y."/>
            <person name="Sakai S."/>
            <person name="Song C."/>
            <person name="Tasumi E."/>
            <person name="Yamanaka Y."/>
            <person name="Yamaguchi T."/>
            <person name="Kamagata Y."/>
            <person name="Tamaki H."/>
            <person name="Takai K."/>
        </authorList>
    </citation>
    <scope>NUCLEOTIDE SEQUENCE [LARGE SCALE GENOMIC DNA]</scope>
    <source>
        <strain evidence="1 2">MK-D1</strain>
    </source>
</reference>
<evidence type="ECO:0000313" key="1">
    <source>
        <dbReference type="EMBL" id="QEE14931.2"/>
    </source>
</evidence>
<evidence type="ECO:0000313" key="2">
    <source>
        <dbReference type="Proteomes" id="UP000321408"/>
    </source>
</evidence>
<dbReference type="EMBL" id="CP042905">
    <property type="protein sequence ID" value="QEE14931.2"/>
    <property type="molecule type" value="Genomic_DNA"/>
</dbReference>
<gene>
    <name evidence="1" type="ORF">DSAG12_00753</name>
</gene>
<protein>
    <submittedName>
        <fullName evidence="1">Uncharacterized protein</fullName>
    </submittedName>
</protein>
<reference evidence="1 2" key="2">
    <citation type="journal article" date="2024" name="Int. J. Syst. Evol. Microbiol.">
        <title>Promethearchaeum syntrophicum gen. nov., sp. nov., an anaerobic, obligately syntrophic archaeon, the first isolate of the lineage 'Asgard' archaea, and proposal of the new archaeal phylum Promethearchaeota phyl. nov. and kingdom Promethearchaeati regn. nov.</title>
        <authorList>
            <person name="Imachi H."/>
            <person name="Nobu M.K."/>
            <person name="Kato S."/>
            <person name="Takaki Y."/>
            <person name="Miyazaki M."/>
            <person name="Miyata M."/>
            <person name="Ogawara M."/>
            <person name="Saito Y."/>
            <person name="Sakai S."/>
            <person name="Tahara Y.O."/>
            <person name="Takano Y."/>
            <person name="Tasumi E."/>
            <person name="Uematsu K."/>
            <person name="Yoshimura T."/>
            <person name="Itoh T."/>
            <person name="Ohkuma M."/>
            <person name="Takai K."/>
        </authorList>
    </citation>
    <scope>NUCLEOTIDE SEQUENCE [LARGE SCALE GENOMIC DNA]</scope>
    <source>
        <strain evidence="1 2">MK-D1</strain>
    </source>
</reference>